<evidence type="ECO:0000256" key="3">
    <source>
        <dbReference type="ARBA" id="ARBA00008947"/>
    </source>
</evidence>
<dbReference type="SUPFAM" id="SSF51695">
    <property type="entry name" value="PLC-like phosphodiesterases"/>
    <property type="match status" value="1"/>
</dbReference>
<dbReference type="InterPro" id="IPR024550">
    <property type="entry name" value="TFIIEa/SarR/Rpc3_HTH_dom"/>
</dbReference>
<name>A0A8S1BSM7_9INSE</name>
<keyword evidence="22" id="KW-1185">Reference proteome</keyword>
<dbReference type="InterPro" id="IPR030395">
    <property type="entry name" value="GP_PDE_dom"/>
</dbReference>
<evidence type="ECO:0000313" key="21">
    <source>
        <dbReference type="EMBL" id="CAB3361908.1"/>
    </source>
</evidence>
<dbReference type="Gene3D" id="3.20.20.190">
    <property type="entry name" value="Phosphatidylinositol (PI) phosphodiesterase"/>
    <property type="match status" value="1"/>
</dbReference>
<dbReference type="Proteomes" id="UP000494165">
    <property type="component" value="Unassembled WGS sequence"/>
</dbReference>
<feature type="region of interest" description="Disordered" evidence="17">
    <location>
        <begin position="1066"/>
        <end position="1103"/>
    </location>
</feature>
<evidence type="ECO:0000256" key="9">
    <source>
        <dbReference type="ARBA" id="ARBA00022990"/>
    </source>
</evidence>
<evidence type="ECO:0000259" key="18">
    <source>
        <dbReference type="PROSITE" id="PS51166"/>
    </source>
</evidence>
<comment type="function">
    <text evidence="13">Recruits TFIIH to the initiation complex and stimulates the RNA polymerase II C-terminal domain kinase and DNA-dependent ATPase activities of TFIIH. Both TFIIH and TFIIE are required for promoter clearance by RNA polymerase.</text>
</comment>
<organism evidence="21 22">
    <name type="scientific">Cloeon dipterum</name>
    <dbReference type="NCBI Taxonomy" id="197152"/>
    <lineage>
        <taxon>Eukaryota</taxon>
        <taxon>Metazoa</taxon>
        <taxon>Ecdysozoa</taxon>
        <taxon>Arthropoda</taxon>
        <taxon>Hexapoda</taxon>
        <taxon>Insecta</taxon>
        <taxon>Pterygota</taxon>
        <taxon>Palaeoptera</taxon>
        <taxon>Ephemeroptera</taxon>
        <taxon>Pisciforma</taxon>
        <taxon>Baetidae</taxon>
        <taxon>Cloeon</taxon>
    </lineage>
</organism>
<dbReference type="SMART" id="SM00531">
    <property type="entry name" value="TFIIE"/>
    <property type="match status" value="1"/>
</dbReference>
<proteinExistence type="inferred from homology"/>
<keyword evidence="5" id="KW-0479">Metal-binding</keyword>
<dbReference type="GO" id="GO:0006367">
    <property type="term" value="P:transcription initiation at RNA polymerase II promoter"/>
    <property type="evidence" value="ECO:0007669"/>
    <property type="project" value="InterPro"/>
</dbReference>
<keyword evidence="11" id="KW-0804">Transcription</keyword>
<evidence type="ECO:0000256" key="10">
    <source>
        <dbReference type="ARBA" id="ARBA00023015"/>
    </source>
</evidence>
<dbReference type="GO" id="GO:0047389">
    <property type="term" value="F:glycerophosphocholine phosphodiesterase activity"/>
    <property type="evidence" value="ECO:0007669"/>
    <property type="project" value="TreeGrafter"/>
</dbReference>
<gene>
    <name evidence="21" type="ORF">CLODIP_2_CD01842</name>
</gene>
<dbReference type="GO" id="GO:0005634">
    <property type="term" value="C:nucleus"/>
    <property type="evidence" value="ECO:0007669"/>
    <property type="project" value="UniProtKB-SubCell"/>
</dbReference>
<dbReference type="EMBL" id="CADEPI010000007">
    <property type="protein sequence ID" value="CAB3361908.1"/>
    <property type="molecule type" value="Genomic_DNA"/>
</dbReference>
<evidence type="ECO:0000259" key="19">
    <source>
        <dbReference type="PROSITE" id="PS51344"/>
    </source>
</evidence>
<keyword evidence="7" id="KW-0378">Hydrolase</keyword>
<comment type="subunit">
    <text evidence="14">Tetramer of two alpha and two beta chains. Interacts with TAF6/TAFII80. Interacts with ATF7IP. Interacts with SND1. Part of TBP-based Pol II pre-initiation complex (PIC), in which Pol II core assembles with general transcription factors and other specific initiation factors including GTF2E1, GTF2E2, GTF2F1, GTF2F2, TCEA1, ERCC2, ERCC3, GTF2H2, GTF2H3, GTF2H4, GTF2H5, GTF2A1, GTF2A2, GTF2B and TBP; this large multi-subunit PIC complex mediates DNA unwinding and targets Pol II core to the transcription start site where the first phosphodiester bond forms.</text>
</comment>
<dbReference type="InterPro" id="IPR057506">
    <property type="entry name" value="C2_GPCPD1"/>
</dbReference>
<keyword evidence="10" id="KW-0805">Transcription regulation</keyword>
<dbReference type="Pfam" id="PF25329">
    <property type="entry name" value="C2_GDE1"/>
    <property type="match status" value="1"/>
</dbReference>
<evidence type="ECO:0000256" key="2">
    <source>
        <dbReference type="ARBA" id="ARBA00007277"/>
    </source>
</evidence>
<dbReference type="PANTHER" id="PTHR22958">
    <property type="entry name" value="GLYCEROPHOSPHORYL DIESTER PHOSPHODIESTERASE"/>
    <property type="match status" value="1"/>
</dbReference>
<evidence type="ECO:0000256" key="14">
    <source>
        <dbReference type="ARBA" id="ARBA00065242"/>
    </source>
</evidence>
<evidence type="ECO:0000256" key="8">
    <source>
        <dbReference type="ARBA" id="ARBA00022833"/>
    </source>
</evidence>
<dbReference type="AlphaFoldDB" id="A0A8S1BSM7"/>
<dbReference type="CDD" id="cd08607">
    <property type="entry name" value="GDPD_GDE5"/>
    <property type="match status" value="1"/>
</dbReference>
<accession>A0A8S1BSM7</accession>
<keyword evidence="12" id="KW-0539">Nucleus</keyword>
<evidence type="ECO:0000256" key="5">
    <source>
        <dbReference type="ARBA" id="ARBA00022723"/>
    </source>
</evidence>
<feature type="domain" description="HTH TFE/IIEalpha-type" evidence="19">
    <location>
        <begin position="12"/>
        <end position="102"/>
    </location>
</feature>
<evidence type="ECO:0000259" key="20">
    <source>
        <dbReference type="PROSITE" id="PS51704"/>
    </source>
</evidence>
<evidence type="ECO:0000256" key="1">
    <source>
        <dbReference type="ARBA" id="ARBA00004123"/>
    </source>
</evidence>
<dbReference type="OrthoDB" id="1058301at2759"/>
<dbReference type="SUPFAM" id="SSF49452">
    <property type="entry name" value="Starch-binding domain-like"/>
    <property type="match status" value="1"/>
</dbReference>
<dbReference type="SMART" id="SM01065">
    <property type="entry name" value="CBM_2"/>
    <property type="match status" value="1"/>
</dbReference>
<dbReference type="GO" id="GO:0008270">
    <property type="term" value="F:zinc ion binding"/>
    <property type="evidence" value="ECO:0007669"/>
    <property type="project" value="UniProtKB-KW"/>
</dbReference>
<dbReference type="Gene3D" id="2.60.40.10">
    <property type="entry name" value="Immunoglobulins"/>
    <property type="match status" value="1"/>
</dbReference>
<keyword evidence="8" id="KW-0862">Zinc</keyword>
<dbReference type="InterPro" id="IPR013784">
    <property type="entry name" value="Carb-bd-like_fold"/>
</dbReference>
<dbReference type="FunFam" id="3.20.20.190:FF:000032">
    <property type="entry name" value="Glycerophosphoryl diester phosphodiesterase, putative"/>
    <property type="match status" value="1"/>
</dbReference>
<evidence type="ECO:0000256" key="15">
    <source>
        <dbReference type="ARBA" id="ARBA00073913"/>
    </source>
</evidence>
<comment type="similarity">
    <text evidence="3">Belongs to the TFIIE alpha subunit family.</text>
</comment>
<dbReference type="Pfam" id="PF03009">
    <property type="entry name" value="GDPD"/>
    <property type="match status" value="1"/>
</dbReference>
<dbReference type="PROSITE" id="PS51166">
    <property type="entry name" value="CBM20"/>
    <property type="match status" value="1"/>
</dbReference>
<feature type="domain" description="CBM20" evidence="18">
    <location>
        <begin position="395"/>
        <end position="513"/>
    </location>
</feature>
<reference evidence="21 22" key="1">
    <citation type="submission" date="2020-04" db="EMBL/GenBank/DDBJ databases">
        <authorList>
            <person name="Alioto T."/>
            <person name="Alioto T."/>
            <person name="Gomez Garrido J."/>
        </authorList>
    </citation>
    <scope>NUCLEOTIDE SEQUENCE [LARGE SCALE GENOMIC DNA]</scope>
</reference>
<dbReference type="PANTHER" id="PTHR22958:SF1">
    <property type="entry name" value="GLYCEROPHOSPHOCHOLINE PHOSPHODIESTERASE GPCPD1"/>
    <property type="match status" value="1"/>
</dbReference>
<dbReference type="SUPFAM" id="SSF57783">
    <property type="entry name" value="Zinc beta-ribbon"/>
    <property type="match status" value="1"/>
</dbReference>
<keyword evidence="9" id="KW-0007">Acetylation</keyword>
<dbReference type="InterPro" id="IPR017946">
    <property type="entry name" value="PLC-like_Pdiesterase_TIM-brl"/>
</dbReference>
<dbReference type="Pfam" id="PF00686">
    <property type="entry name" value="CBM_20"/>
    <property type="match status" value="1"/>
</dbReference>
<dbReference type="InterPro" id="IPR002044">
    <property type="entry name" value="CBM20"/>
</dbReference>
<comment type="similarity">
    <text evidence="2">Belongs to the glycerophosphoryl diester phosphodiesterase family.</text>
</comment>
<sequence>MEKLVTEVPSSLKQLARLIVRGFYNIEDALIIDMLVRNPCMKEDDICELLKFERKMLRSRISTLKNDKFIQVRLKMETGPDGKAQKVNYYFINYKTFVNVVKYKLDLMHKRLETVERDATSRASFRCPECCKTFTDLEADQLFNCATQEFRCTYCRSLVEEDQSALPKKDSRLMLARFNEQMETIYLLLKEVDGIKLAPEVLEPEPTELNTILGNKAIGGPKPPADGEAWSGEATRGHGFQVDETRVDISIDDNEDKVDKTNKKERPVWLVESTITQNVVLEPDVTETIEPFTNEKVKGQEDIMSVLLANEKKPDSYNVHGQKQEDSGSEASGDESAMRSLGMPTNLLNDEVDVVMMDDDDDDDEMTPTVMVNGNPVPLLEKHLVFLAFVSAAMGDDSSSGEWQFCVRAVTAPGETLAVVGDCPQLGQWKLQGALDLHCGSEGNVWRGSTRLPRGQTINYRYMVCVLVPPDGERIMEEIRVVKKWETHPQPRYISQKIFESSEKRDELEEFGLVDGLQQVERGWLTSETVIQLKLFGEEPIKMWKRRLLNKQVLVKVTPVTISAGNAPDRLAKTSELSLDESMDTLELSGNSSEKNVWPITELSVINEDDCIFQTQSQFGKVYNPGDFFLYQIQVLFPENTAYLIDFYARNQGSNEEDVPTHVGFCYILPSTLKNSEGQVIVPITGLRHQPIGQLTVEYLKVAPLPNAVCDMKEVFSRYWSHTWCGLDVGHRGAGNSFKTQKIGMAEIRENTIASLTQAARHGADFVEFDVQLSRDLVPVIYHDFHVIISMKQKATYGESDFLTLPVKDLTLQQLHLLKGKDWPVPSKVLHFSCSEDASGRVYHLEEGKNQLNPRFFDEDLEDHQPFPTLQSALEKLNEHVGFNIEIKWTMQLKDGTYELYHPFDLNLYLDVVLETVLKHGGHRKIIFSCFHPDICTMIRLKQNKYPVMFLTQGATNKYPPYNDPRCHDIHGAMYFTKAAGILGVNAHTEDLLRDPSLVQAVRDAGLVLFCWGDDNNDTKTIKHLKSLGLHGVIYDKIDQLGCKEVKESIFLVEARESERQQIAALGIQSSPQSPVEPQGCSKESEEGPLLNLAPTAAASSSG</sequence>
<comment type="subcellular location">
    <subcellularLocation>
        <location evidence="1">Nucleus</location>
    </subcellularLocation>
</comment>
<dbReference type="PROSITE" id="PS51704">
    <property type="entry name" value="GP_PDE"/>
    <property type="match status" value="1"/>
</dbReference>
<evidence type="ECO:0000256" key="17">
    <source>
        <dbReference type="SAM" id="MobiDB-lite"/>
    </source>
</evidence>
<feature type="domain" description="GP-PDE" evidence="20">
    <location>
        <begin position="726"/>
        <end position="1045"/>
    </location>
</feature>
<comment type="caution">
    <text evidence="21">The sequence shown here is derived from an EMBL/GenBank/DDBJ whole genome shotgun (WGS) entry which is preliminary data.</text>
</comment>
<dbReference type="GO" id="GO:0046475">
    <property type="term" value="P:glycerophospholipid catabolic process"/>
    <property type="evidence" value="ECO:0007669"/>
    <property type="project" value="TreeGrafter"/>
</dbReference>
<dbReference type="PROSITE" id="PS51344">
    <property type="entry name" value="HTH_TFE_IIE"/>
    <property type="match status" value="1"/>
</dbReference>
<dbReference type="InterPro" id="IPR013083">
    <property type="entry name" value="Znf_RING/FYVE/PHD"/>
</dbReference>
<evidence type="ECO:0000256" key="11">
    <source>
        <dbReference type="ARBA" id="ARBA00023163"/>
    </source>
</evidence>
<evidence type="ECO:0000256" key="4">
    <source>
        <dbReference type="ARBA" id="ARBA00022553"/>
    </source>
</evidence>
<dbReference type="InterPro" id="IPR017919">
    <property type="entry name" value="TFIIE/TFIIEa_HTH"/>
</dbReference>
<evidence type="ECO:0000256" key="16">
    <source>
        <dbReference type="ARBA" id="ARBA00080958"/>
    </source>
</evidence>
<evidence type="ECO:0000256" key="13">
    <source>
        <dbReference type="ARBA" id="ARBA00025581"/>
    </source>
</evidence>
<dbReference type="FunFam" id="3.30.40.10:FF:000087">
    <property type="entry name" value="General transcription factor IIE subunit 1"/>
    <property type="match status" value="1"/>
</dbReference>
<keyword evidence="4" id="KW-0597">Phosphoprotein</keyword>
<evidence type="ECO:0000256" key="7">
    <source>
        <dbReference type="ARBA" id="ARBA00022801"/>
    </source>
</evidence>
<dbReference type="Gene3D" id="3.30.40.10">
    <property type="entry name" value="Zinc/RING finger domain, C3HC4 (zinc finger)"/>
    <property type="match status" value="1"/>
</dbReference>
<dbReference type="InterPro" id="IPR013783">
    <property type="entry name" value="Ig-like_fold"/>
</dbReference>
<evidence type="ECO:0000313" key="22">
    <source>
        <dbReference type="Proteomes" id="UP000494165"/>
    </source>
</evidence>
<evidence type="ECO:0000256" key="6">
    <source>
        <dbReference type="ARBA" id="ARBA00022771"/>
    </source>
</evidence>
<feature type="region of interest" description="Disordered" evidence="17">
    <location>
        <begin position="314"/>
        <end position="339"/>
    </location>
</feature>
<dbReference type="GO" id="GO:2001070">
    <property type="term" value="F:starch binding"/>
    <property type="evidence" value="ECO:0007669"/>
    <property type="project" value="InterPro"/>
</dbReference>
<dbReference type="InterPro" id="IPR002853">
    <property type="entry name" value="TFIIE_asu"/>
</dbReference>
<protein>
    <recommendedName>
        <fullName evidence="15">General transcription factor IIE subunit 1</fullName>
    </recommendedName>
    <alternativeName>
        <fullName evidence="16">Transcription initiation factor IIE subunit alpha</fullName>
    </alternativeName>
</protein>
<evidence type="ECO:0000256" key="12">
    <source>
        <dbReference type="ARBA" id="ARBA00023242"/>
    </source>
</evidence>
<keyword evidence="6" id="KW-0863">Zinc-finger</keyword>
<dbReference type="InterPro" id="IPR051578">
    <property type="entry name" value="GDPD"/>
</dbReference>
<dbReference type="Pfam" id="PF02002">
    <property type="entry name" value="TFIIE_alpha"/>
    <property type="match status" value="1"/>
</dbReference>